<dbReference type="PANTHER" id="PTHR43244:SF1">
    <property type="entry name" value="5,10-METHYLENETETRAHYDROMETHANOPTERIN REDUCTASE"/>
    <property type="match status" value="1"/>
</dbReference>
<protein>
    <recommendedName>
        <fullName evidence="2">Luciferase-like domain-containing protein</fullName>
    </recommendedName>
</protein>
<accession>A0A382CKF7</accession>
<dbReference type="PANTHER" id="PTHR43244">
    <property type="match status" value="1"/>
</dbReference>
<organism evidence="3">
    <name type="scientific">marine metagenome</name>
    <dbReference type="NCBI Taxonomy" id="408172"/>
    <lineage>
        <taxon>unclassified sequences</taxon>
        <taxon>metagenomes</taxon>
        <taxon>ecological metagenomes</taxon>
    </lineage>
</organism>
<dbReference type="InterPro" id="IPR011251">
    <property type="entry name" value="Luciferase-like_dom"/>
</dbReference>
<feature type="domain" description="Luciferase-like" evidence="2">
    <location>
        <begin position="2"/>
        <end position="157"/>
    </location>
</feature>
<dbReference type="SUPFAM" id="SSF51679">
    <property type="entry name" value="Bacterial luciferase-like"/>
    <property type="match status" value="1"/>
</dbReference>
<reference evidence="3" key="1">
    <citation type="submission" date="2018-05" db="EMBL/GenBank/DDBJ databases">
        <authorList>
            <person name="Lanie J.A."/>
            <person name="Ng W.-L."/>
            <person name="Kazmierczak K.M."/>
            <person name="Andrzejewski T.M."/>
            <person name="Davidsen T.M."/>
            <person name="Wayne K.J."/>
            <person name="Tettelin H."/>
            <person name="Glass J.I."/>
            <person name="Rusch D."/>
            <person name="Podicherti R."/>
            <person name="Tsui H.-C.T."/>
            <person name="Winkler M.E."/>
        </authorList>
    </citation>
    <scope>NUCLEOTIDE SEQUENCE</scope>
</reference>
<evidence type="ECO:0000256" key="1">
    <source>
        <dbReference type="ARBA" id="ARBA00023002"/>
    </source>
</evidence>
<feature type="non-terminal residue" evidence="3">
    <location>
        <position position="191"/>
    </location>
</feature>
<dbReference type="Gene3D" id="3.20.20.30">
    <property type="entry name" value="Luciferase-like domain"/>
    <property type="match status" value="1"/>
</dbReference>
<gene>
    <name evidence="3" type="ORF">METZ01_LOCUS179552</name>
</gene>
<proteinExistence type="predicted"/>
<dbReference type="EMBL" id="UINC01034997">
    <property type="protein sequence ID" value="SVB26698.1"/>
    <property type="molecule type" value="Genomic_DNA"/>
</dbReference>
<name>A0A382CKF7_9ZZZZ</name>
<dbReference type="InterPro" id="IPR036661">
    <property type="entry name" value="Luciferase-like_sf"/>
</dbReference>
<dbReference type="Pfam" id="PF00296">
    <property type="entry name" value="Bac_luciferase"/>
    <property type="match status" value="1"/>
</dbReference>
<evidence type="ECO:0000259" key="2">
    <source>
        <dbReference type="Pfam" id="PF00296"/>
    </source>
</evidence>
<dbReference type="AlphaFoldDB" id="A0A382CKF7"/>
<sequence length="191" mass="20925">MLAETYGIRTVWVQNLARAPDAFMAAVPLALASSSIKVGIAVVCSHEMHPLKIANAVLTLNEYAKGRGCVVVTSGGEWPGVVGQKIAEVARTKEALEIIKASLGDEPTVSYEGEFYKAQMFNTKWKIQAPPMLYGGAHRAKMMQMVATTCDALMFSDIQPEMFDGILGTLNTVRPIEDRPDDFRLSNFIAW</sequence>
<dbReference type="InterPro" id="IPR050564">
    <property type="entry name" value="F420-G6PD/mer"/>
</dbReference>
<evidence type="ECO:0000313" key="3">
    <source>
        <dbReference type="EMBL" id="SVB26698.1"/>
    </source>
</evidence>
<dbReference type="GO" id="GO:0016705">
    <property type="term" value="F:oxidoreductase activity, acting on paired donors, with incorporation or reduction of molecular oxygen"/>
    <property type="evidence" value="ECO:0007669"/>
    <property type="project" value="InterPro"/>
</dbReference>
<keyword evidence="1" id="KW-0560">Oxidoreductase</keyword>